<proteinExistence type="predicted"/>
<accession>A0A2K9F120</accession>
<dbReference type="RefSeq" id="WP_101460727.1">
    <property type="nucleotide sequence ID" value="NZ_CP025408.1"/>
</dbReference>
<dbReference type="PANTHER" id="PTHR37826:SF2">
    <property type="entry name" value="ZINC-RIBBON DOMAIN-CONTAINING PROTEIN"/>
    <property type="match status" value="1"/>
</dbReference>
<protein>
    <submittedName>
        <fullName evidence="3">Antifreeze protein</fullName>
    </submittedName>
</protein>
<dbReference type="AlphaFoldDB" id="A0A2K9F120"/>
<dbReference type="InterPro" id="IPR033880">
    <property type="entry name" value="SPFH_YdjI"/>
</dbReference>
<dbReference type="SUPFAM" id="SSF117892">
    <property type="entry name" value="Band 7/SPFH domain"/>
    <property type="match status" value="1"/>
</dbReference>
<dbReference type="InterPro" id="IPR025640">
    <property type="entry name" value="GYF_2"/>
</dbReference>
<gene>
    <name evidence="3" type="ORF">CUV01_12255</name>
</gene>
<feature type="domain" description="SPFH" evidence="1">
    <location>
        <begin position="26"/>
        <end position="236"/>
    </location>
</feature>
<evidence type="ECO:0000259" key="2">
    <source>
        <dbReference type="Pfam" id="PF14237"/>
    </source>
</evidence>
<dbReference type="OrthoDB" id="9764015at2"/>
<evidence type="ECO:0000313" key="3">
    <source>
        <dbReference type="EMBL" id="AUH34062.1"/>
    </source>
</evidence>
<dbReference type="CDD" id="cd03408">
    <property type="entry name" value="SPFH_like_u1"/>
    <property type="match status" value="1"/>
</dbReference>
<organism evidence="3 4">
    <name type="scientific">Paracoccus tegillarcae</name>
    <dbReference type="NCBI Taxonomy" id="1529068"/>
    <lineage>
        <taxon>Bacteria</taxon>
        <taxon>Pseudomonadati</taxon>
        <taxon>Pseudomonadota</taxon>
        <taxon>Alphaproteobacteria</taxon>
        <taxon>Rhodobacterales</taxon>
        <taxon>Paracoccaceae</taxon>
        <taxon>Paracoccus</taxon>
    </lineage>
</organism>
<sequence length="374" mass="40574">MGILDFLSGEFIDVIEWTDDTRDTMVWRFERQGHAIKYGAKLTVREGQAAVFVHEGQLADVFGPGLYLLETNNLPILTSLQHWDHGFKSPFKSEIYFVNTTRFNNQKWGTKNPIIARDPEFGPVRLRAYGTYSMRVTDPAKFMAEIVGTDGEFTSDEISFQLRNIIVQEFSRMIAGSGIPVLDMAANTDQLGKMVAKAIAPTVAEYGLTIPEFYVENISLPDEVEKMLDKRTSMGIIGDLDRFSQYAAGEAMLNASQNPGGAGAGMGAGLGAGMGMAMGGMRMGPWGAQPAAQAGATPPPLPPKSAETVWHIAADGQSQGPYGRGHLGRMAADGSFTRETLVWTPGQDGWKTADDVAELAQLFTMMPPPVPTQG</sequence>
<evidence type="ECO:0000259" key="1">
    <source>
        <dbReference type="Pfam" id="PF13421"/>
    </source>
</evidence>
<dbReference type="Pfam" id="PF14237">
    <property type="entry name" value="GYF_2"/>
    <property type="match status" value="1"/>
</dbReference>
<dbReference type="InterPro" id="IPR036013">
    <property type="entry name" value="Band_7/SPFH_dom_sf"/>
</dbReference>
<dbReference type="PANTHER" id="PTHR37826">
    <property type="entry name" value="FLOTILLIN BAND_7_5 DOMAIN PROTEIN"/>
    <property type="match status" value="1"/>
</dbReference>
<dbReference type="Pfam" id="PF13421">
    <property type="entry name" value="Band_7_1"/>
    <property type="match status" value="1"/>
</dbReference>
<reference evidence="3 4" key="1">
    <citation type="submission" date="2017-12" db="EMBL/GenBank/DDBJ databases">
        <authorList>
            <person name="Hurst M.R.H."/>
        </authorList>
    </citation>
    <scope>NUCLEOTIDE SEQUENCE [LARGE SCALE GENOMIC DNA]</scope>
    <source>
        <strain evidence="3 4">BM15</strain>
    </source>
</reference>
<keyword evidence="4" id="KW-1185">Reference proteome</keyword>
<dbReference type="Proteomes" id="UP000233742">
    <property type="component" value="Chromosome"/>
</dbReference>
<dbReference type="EMBL" id="CP025408">
    <property type="protein sequence ID" value="AUH34062.1"/>
    <property type="molecule type" value="Genomic_DNA"/>
</dbReference>
<name>A0A2K9F120_9RHOB</name>
<feature type="domain" description="GYF" evidence="2">
    <location>
        <begin position="310"/>
        <end position="359"/>
    </location>
</feature>
<evidence type="ECO:0000313" key="4">
    <source>
        <dbReference type="Proteomes" id="UP000233742"/>
    </source>
</evidence>
<dbReference type="KEGG" id="paro:CUV01_12255"/>
<dbReference type="Gene3D" id="3.30.479.30">
    <property type="entry name" value="Band 7 domain"/>
    <property type="match status" value="1"/>
</dbReference>